<dbReference type="PANTHER" id="PTHR23403">
    <property type="entry name" value="TREHALASE"/>
    <property type="match status" value="1"/>
</dbReference>
<dbReference type="Pfam" id="PF01204">
    <property type="entry name" value="Trehalase"/>
    <property type="match status" value="1"/>
</dbReference>
<dbReference type="GO" id="GO:0005993">
    <property type="term" value="P:trehalose catabolic process"/>
    <property type="evidence" value="ECO:0007669"/>
    <property type="project" value="TreeGrafter"/>
</dbReference>
<dbReference type="SUPFAM" id="SSF48208">
    <property type="entry name" value="Six-hairpin glycosidases"/>
    <property type="match status" value="1"/>
</dbReference>
<name>A0A849VAN0_9GAMM</name>
<dbReference type="PROSITE" id="PS00928">
    <property type="entry name" value="TREHALASE_2"/>
    <property type="match status" value="1"/>
</dbReference>
<evidence type="ECO:0000313" key="3">
    <source>
        <dbReference type="EMBL" id="NOU50015.1"/>
    </source>
</evidence>
<keyword evidence="4" id="KW-1185">Reference proteome</keyword>
<evidence type="ECO:0000256" key="2">
    <source>
        <dbReference type="ARBA" id="ARBA00023295"/>
    </source>
</evidence>
<organism evidence="3 4">
    <name type="scientific">Pseudoalteromonas caenipelagi</name>
    <dbReference type="NCBI Taxonomy" id="2726988"/>
    <lineage>
        <taxon>Bacteria</taxon>
        <taxon>Pseudomonadati</taxon>
        <taxon>Pseudomonadota</taxon>
        <taxon>Gammaproteobacteria</taxon>
        <taxon>Alteromonadales</taxon>
        <taxon>Pseudoalteromonadaceae</taxon>
        <taxon>Pseudoalteromonas</taxon>
    </lineage>
</organism>
<dbReference type="Proteomes" id="UP000586305">
    <property type="component" value="Unassembled WGS sequence"/>
</dbReference>
<gene>
    <name evidence="3" type="ORF">HG263_05620</name>
</gene>
<dbReference type="PRINTS" id="PR00744">
    <property type="entry name" value="GLHYDRLASE37"/>
</dbReference>
<dbReference type="InterPro" id="IPR008928">
    <property type="entry name" value="6-hairpin_glycosidase_sf"/>
</dbReference>
<dbReference type="PROSITE" id="PS00927">
    <property type="entry name" value="TREHALASE_1"/>
    <property type="match status" value="1"/>
</dbReference>
<evidence type="ECO:0000256" key="1">
    <source>
        <dbReference type="ARBA" id="ARBA00022801"/>
    </source>
</evidence>
<dbReference type="Gene3D" id="1.50.10.10">
    <property type="match status" value="1"/>
</dbReference>
<dbReference type="RefSeq" id="WP_171625096.1">
    <property type="nucleotide sequence ID" value="NZ_JABBPG010000002.1"/>
</dbReference>
<dbReference type="EMBL" id="JABBPG010000002">
    <property type="protein sequence ID" value="NOU50015.1"/>
    <property type="molecule type" value="Genomic_DNA"/>
</dbReference>
<keyword evidence="1" id="KW-0378">Hydrolase</keyword>
<sequence length="500" mass="56655">MKFEYCTLFKDVQLSGIFTDSKTFADAIPKQSWQVAQQAYEQADLPLTTSQLTSFVAEHFSFAPQPELQALQKVTCVNDYIQALWPKLLRKGFTASNNSLLTLQHDYVVPGGRFNEIYYWDSYFTALGLEDSGNISLIESMVDNFVSLIERIGCVPNGNRVYYTSRSQPPVLALMVKLLMPYKKSDIEWLKRMVDAMTKEHAFWHQGEQQLGSSSGELKRIVKFTNGMQLNRYWDDKPEPRPESYAEDVADAKRLPAEQQEAFFRNIRAACESGWDFSARWLDDPKSLLSINTTNRVPIDLNALLYLLEKTLSECLITLEQAGQSQAFSQRAEKRKTAILQLLWSDKHGWFCDFDLVKKQVSPVLSLAGCVPLFAGIADEAQALAIASKLECDFLRSGGLVSCLSETSQQWDSPNGWAPLQWFAISGLRDYGQFDLAEDIAQRWLNMLEKDFAKRGCLLEKYNVCDPAKTAGGGEYQVQQGFGWTNGVTSRLQVLYNNKQ</sequence>
<dbReference type="PANTHER" id="PTHR23403:SF1">
    <property type="entry name" value="TREHALASE"/>
    <property type="match status" value="1"/>
</dbReference>
<comment type="caution">
    <text evidence="3">The sequence shown here is derived from an EMBL/GenBank/DDBJ whole genome shotgun (WGS) entry which is preliminary data.</text>
</comment>
<dbReference type="InterPro" id="IPR001661">
    <property type="entry name" value="Glyco_hydro_37"/>
</dbReference>
<protein>
    <submittedName>
        <fullName evidence="3">Alpha,alpha-trehalase</fullName>
    </submittedName>
</protein>
<dbReference type="AlphaFoldDB" id="A0A849VAN0"/>
<proteinExistence type="predicted"/>
<reference evidence="3 4" key="1">
    <citation type="submission" date="2020-04" db="EMBL/GenBank/DDBJ databases">
        <title>Pseudoalteromonas caenipelagi sp. nov., isolated from a tidal flat.</title>
        <authorList>
            <person name="Park S."/>
            <person name="Yoon J.-H."/>
        </authorList>
    </citation>
    <scope>NUCLEOTIDE SEQUENCE [LARGE SCALE GENOMIC DNA]</scope>
    <source>
        <strain evidence="3 4">JBTF-M23</strain>
    </source>
</reference>
<dbReference type="InterPro" id="IPR018232">
    <property type="entry name" value="Glyco_hydro_37_CS"/>
</dbReference>
<dbReference type="InterPro" id="IPR012341">
    <property type="entry name" value="6hp_glycosidase-like_sf"/>
</dbReference>
<accession>A0A849VAN0</accession>
<dbReference type="GO" id="GO:0004555">
    <property type="term" value="F:alpha,alpha-trehalase activity"/>
    <property type="evidence" value="ECO:0007669"/>
    <property type="project" value="InterPro"/>
</dbReference>
<keyword evidence="2" id="KW-0326">Glycosidase</keyword>
<evidence type="ECO:0000313" key="4">
    <source>
        <dbReference type="Proteomes" id="UP000586305"/>
    </source>
</evidence>